<organism evidence="2">
    <name type="scientific">Candidatus Berkiella aquae</name>
    <dbReference type="NCBI Taxonomy" id="295108"/>
    <lineage>
        <taxon>Bacteria</taxon>
        <taxon>Pseudomonadati</taxon>
        <taxon>Pseudomonadota</taxon>
        <taxon>Gammaproteobacteria</taxon>
        <taxon>Candidatus Berkiellales</taxon>
        <taxon>Candidatus Berkiellaceae</taxon>
        <taxon>Candidatus Berkiella</taxon>
    </lineage>
</organism>
<dbReference type="STRING" id="295108.HT99x_02109"/>
<dbReference type="Gene3D" id="3.40.50.12710">
    <property type="match status" value="1"/>
</dbReference>
<dbReference type="InterPro" id="IPR038375">
    <property type="entry name" value="NDUFAF7_sf"/>
</dbReference>
<dbReference type="Proteomes" id="UP000051497">
    <property type="component" value="Unassembled WGS sequence"/>
</dbReference>
<dbReference type="SUPFAM" id="SSF48452">
    <property type="entry name" value="TPR-like"/>
    <property type="match status" value="1"/>
</dbReference>
<evidence type="ECO:0000256" key="1">
    <source>
        <dbReference type="SAM" id="Phobius"/>
    </source>
</evidence>
<dbReference type="RefSeq" id="WP_075066733.1">
    <property type="nucleotide sequence ID" value="NZ_LKAJ02000001.1"/>
</dbReference>
<dbReference type="EMBL" id="LKAJ02000001">
    <property type="protein sequence ID" value="MCS5711369.1"/>
    <property type="molecule type" value="Genomic_DNA"/>
</dbReference>
<reference evidence="3" key="3">
    <citation type="submission" date="2021-06" db="EMBL/GenBank/DDBJ databases">
        <title>Genomic Description and Analysis of Intracellular Bacteria, Candidatus Berkiella cookevillensis and Candidatus Berkiella aquae.</title>
        <authorList>
            <person name="Kidane D.T."/>
            <person name="Mehari Y.T."/>
            <person name="Rice F.C."/>
            <person name="Arivett B.A."/>
            <person name="Farone A.L."/>
            <person name="Berk S.G."/>
            <person name="Farone M.B."/>
        </authorList>
    </citation>
    <scope>NUCLEOTIDE SEQUENCE</scope>
    <source>
        <strain evidence="3">HT99</strain>
    </source>
</reference>
<dbReference type="EMBL" id="LKAJ01000008">
    <property type="protein sequence ID" value="KRG20892.1"/>
    <property type="molecule type" value="Genomic_DNA"/>
</dbReference>
<keyword evidence="1" id="KW-0472">Membrane</keyword>
<evidence type="ECO:0000313" key="4">
    <source>
        <dbReference type="Proteomes" id="UP000051497"/>
    </source>
</evidence>
<dbReference type="SUPFAM" id="SSF53335">
    <property type="entry name" value="S-adenosyl-L-methionine-dependent methyltransferases"/>
    <property type="match status" value="1"/>
</dbReference>
<feature type="transmembrane region" description="Helical" evidence="1">
    <location>
        <begin position="529"/>
        <end position="552"/>
    </location>
</feature>
<evidence type="ECO:0000313" key="2">
    <source>
        <dbReference type="EMBL" id="KRG20892.1"/>
    </source>
</evidence>
<dbReference type="AlphaFoldDB" id="A0A0Q9YJT5"/>
<reference evidence="3" key="2">
    <citation type="journal article" date="2016" name="Genome Announc.">
        <title>Draft Genome Sequences of Two Novel Amoeba-Resistant Intranuclear Bacteria, 'Candidatus Berkiella cookevillensis' and 'Candidatus Berkiella aquae'.</title>
        <authorList>
            <person name="Mehari Y.T."/>
            <person name="Arivett B.A."/>
            <person name="Farone A.L."/>
            <person name="Gunderson J.H."/>
            <person name="Farone M.B."/>
        </authorList>
    </citation>
    <scope>NUCLEOTIDE SEQUENCE</scope>
    <source>
        <strain evidence="3">HT99</strain>
    </source>
</reference>
<keyword evidence="1" id="KW-0812">Transmembrane</keyword>
<keyword evidence="1" id="KW-1133">Transmembrane helix</keyword>
<evidence type="ECO:0000313" key="3">
    <source>
        <dbReference type="EMBL" id="MCS5711369.1"/>
    </source>
</evidence>
<protein>
    <submittedName>
        <fullName evidence="2">Uncharacterized protein</fullName>
    </submittedName>
</protein>
<proteinExistence type="predicted"/>
<gene>
    <name evidence="3" type="ORF">HT99x_007970</name>
    <name evidence="2" type="ORF">HT99x_02109</name>
</gene>
<sequence length="555" mass="65305">MTTLTTEQDLKLIENPVRLSESKLWLIQRNYFATMGINAWKEEVPFYISSNAFIGHQYALLVIEFIKDTRRNHPQTEHETFYIAEFGSGTGLFSFYFLKAFTALLEIHGISEQKFCYIITDIVEKNIEFCQKNNDFKPYLDKNQLDFASFNVEEDQDFHLRIRKKSYSELQGNAPLVLIANYVFDCVKQDAFDIFKGKLQEEKIGIRSRYKNFDIEHAKHLNELRFDYQSYDVDIEHYYENPYIKEILQDYTANLPDVSIMMPLGAFLFFDHLKKLTNGNYFMIAGDKGYSTIKQFPLYRKKQRISYDGCYSFFVNFHAMGEYNKKIGGDCLLTQNHNNFQVCLFNHGDSFTELKNTTACFKTYLESLGPDEYCYLFDEYLTNSYRFYLRSLMSFLRLSHWDPIAYAAIHERLVELVPVCENHEFAEVLTDLEKVRNNIYHINVGEDVLEQLGVFYQIKNMDEIALQLYEQSIQTFGDREPSYNNSALIYDKQKNTSKALYNYQKAYGMNKKNKFAYRRIAQLTGKPNFYSFLPLIKLTFVLAVMAGVLYLLGRH</sequence>
<keyword evidence="4" id="KW-1185">Reference proteome</keyword>
<dbReference type="OrthoDB" id="5166699at2"/>
<dbReference type="InterPro" id="IPR029063">
    <property type="entry name" value="SAM-dependent_MTases_sf"/>
</dbReference>
<dbReference type="Gene3D" id="1.25.40.10">
    <property type="entry name" value="Tetratricopeptide repeat domain"/>
    <property type="match status" value="1"/>
</dbReference>
<reference evidence="2" key="1">
    <citation type="submission" date="2015-09" db="EMBL/GenBank/DDBJ databases">
        <title>Draft Genome Sequences of Two Novel Amoeba-resistant Intranuclear Bacteria, Candidatus Berkiella cookevillensis and Candidatus Berkiella aquae.</title>
        <authorList>
            <person name="Mehari Y.T."/>
            <person name="Arivett B.A."/>
            <person name="Farone A.L."/>
            <person name="Gunderson J.H."/>
            <person name="Farone M.B."/>
        </authorList>
    </citation>
    <scope>NUCLEOTIDE SEQUENCE [LARGE SCALE GENOMIC DNA]</scope>
    <source>
        <strain evidence="2">HT99</strain>
    </source>
</reference>
<name>A0A0Q9YJT5_9GAMM</name>
<comment type="caution">
    <text evidence="2">The sequence shown here is derived from an EMBL/GenBank/DDBJ whole genome shotgun (WGS) entry which is preliminary data.</text>
</comment>
<accession>A0A0Q9YJT5</accession>
<dbReference type="InterPro" id="IPR011990">
    <property type="entry name" value="TPR-like_helical_dom_sf"/>
</dbReference>